<reference evidence="2" key="2">
    <citation type="submission" date="2025-08" db="UniProtKB">
        <authorList>
            <consortium name="Ensembl"/>
        </authorList>
    </citation>
    <scope>IDENTIFICATION</scope>
</reference>
<reference evidence="2" key="3">
    <citation type="submission" date="2025-09" db="UniProtKB">
        <authorList>
            <consortium name="Ensembl"/>
        </authorList>
    </citation>
    <scope>IDENTIFICATION</scope>
</reference>
<feature type="region of interest" description="Disordered" evidence="1">
    <location>
        <begin position="15"/>
        <end position="36"/>
    </location>
</feature>
<sequence>MVRGALLQSPSMQLVGAPGRIGEEGQGGGLPQGDAGVAPVRLQQCIAADPATTHPDSK</sequence>
<evidence type="ECO:0000313" key="2">
    <source>
        <dbReference type="Ensembl" id="ENSBIXP00000033906.1"/>
    </source>
</evidence>
<protein>
    <submittedName>
        <fullName evidence="2">Uncharacterized protein</fullName>
    </submittedName>
</protein>
<organism evidence="2 3">
    <name type="scientific">Bos indicus x Bos taurus</name>
    <name type="common">Hybrid cattle</name>
    <dbReference type="NCBI Taxonomy" id="30522"/>
    <lineage>
        <taxon>Eukaryota</taxon>
        <taxon>Metazoa</taxon>
        <taxon>Chordata</taxon>
        <taxon>Craniata</taxon>
        <taxon>Vertebrata</taxon>
        <taxon>Euteleostomi</taxon>
        <taxon>Mammalia</taxon>
        <taxon>Eutheria</taxon>
        <taxon>Laurasiatheria</taxon>
        <taxon>Artiodactyla</taxon>
        <taxon>Ruminantia</taxon>
        <taxon>Pecora</taxon>
        <taxon>Bovidae</taxon>
        <taxon>Bovinae</taxon>
        <taxon>Bos</taxon>
    </lineage>
</organism>
<evidence type="ECO:0000313" key="3">
    <source>
        <dbReference type="Proteomes" id="UP000314981"/>
    </source>
</evidence>
<accession>A0A4W2EAJ7</accession>
<reference evidence="2 3" key="1">
    <citation type="submission" date="2018-11" db="EMBL/GenBank/DDBJ databases">
        <title>Haplotype-resolved cattle genomes.</title>
        <authorList>
            <person name="Low W.Y."/>
            <person name="Tearle R."/>
            <person name="Bickhart D.M."/>
            <person name="Rosen B.D."/>
            <person name="Koren S."/>
            <person name="Rhie A."/>
            <person name="Hiendleder S."/>
            <person name="Phillippy A.M."/>
            <person name="Smith T.P.L."/>
            <person name="Williams J.L."/>
        </authorList>
    </citation>
    <scope>NUCLEOTIDE SEQUENCE [LARGE SCALE GENOMIC DNA]</scope>
</reference>
<dbReference type="AlphaFoldDB" id="A0A4W2EAJ7"/>
<dbReference type="Ensembl" id="ENSBIXT00000045142.1">
    <property type="protein sequence ID" value="ENSBIXP00000033906.1"/>
    <property type="gene ID" value="ENSBIXG00000002616.1"/>
</dbReference>
<dbReference type="Proteomes" id="UP000314981">
    <property type="component" value="Chromosome 20"/>
</dbReference>
<evidence type="ECO:0000256" key="1">
    <source>
        <dbReference type="SAM" id="MobiDB-lite"/>
    </source>
</evidence>
<keyword evidence="3" id="KW-1185">Reference proteome</keyword>
<proteinExistence type="predicted"/>
<name>A0A4W2EAJ7_BOBOX</name>